<keyword evidence="1" id="KW-0472">Membrane</keyword>
<evidence type="ECO:0008006" key="4">
    <source>
        <dbReference type="Google" id="ProtNLM"/>
    </source>
</evidence>
<feature type="transmembrane region" description="Helical" evidence="1">
    <location>
        <begin position="66"/>
        <end position="87"/>
    </location>
</feature>
<feature type="transmembrane region" description="Helical" evidence="1">
    <location>
        <begin position="190"/>
        <end position="210"/>
    </location>
</feature>
<evidence type="ECO:0000256" key="1">
    <source>
        <dbReference type="SAM" id="Phobius"/>
    </source>
</evidence>
<keyword evidence="1" id="KW-1133">Transmembrane helix</keyword>
<feature type="transmembrane region" description="Helical" evidence="1">
    <location>
        <begin position="438"/>
        <end position="461"/>
    </location>
</feature>
<dbReference type="Proteomes" id="UP001055955">
    <property type="component" value="Chromosome"/>
</dbReference>
<reference evidence="2 3" key="1">
    <citation type="journal article" date="2022" name="Nat. Microbiol.">
        <title>The microbiome of a bacterivorous marine choanoflagellate contains a resource-demanding obligate bacterial associate.</title>
        <authorList>
            <person name="Needham D.M."/>
            <person name="Poirier C."/>
            <person name="Bachy C."/>
            <person name="George E.E."/>
            <person name="Wilken S."/>
            <person name="Yung C.C.M."/>
            <person name="Limardo A.J."/>
            <person name="Morando M."/>
            <person name="Sudek L."/>
            <person name="Malmstrom R.R."/>
            <person name="Keeling P.J."/>
            <person name="Santoro A.E."/>
            <person name="Worden A.Z."/>
        </authorList>
    </citation>
    <scope>NUCLEOTIDE SEQUENCE [LARGE SCALE GENOMIC DNA]</scope>
    <source>
        <strain evidence="2 3">Comchoano-1</strain>
    </source>
</reference>
<keyword evidence="3" id="KW-1185">Reference proteome</keyword>
<feature type="transmembrane region" description="Helical" evidence="1">
    <location>
        <begin position="413"/>
        <end position="432"/>
    </location>
</feature>
<gene>
    <name evidence="2" type="ORF">MMH89_00730</name>
</gene>
<feature type="transmembrane region" description="Helical" evidence="1">
    <location>
        <begin position="166"/>
        <end position="184"/>
    </location>
</feature>
<evidence type="ECO:0000313" key="2">
    <source>
        <dbReference type="EMBL" id="UTC24688.1"/>
    </source>
</evidence>
<evidence type="ECO:0000313" key="3">
    <source>
        <dbReference type="Proteomes" id="UP001055955"/>
    </source>
</evidence>
<proteinExistence type="predicted"/>
<feature type="transmembrane region" description="Helical" evidence="1">
    <location>
        <begin position="380"/>
        <end position="401"/>
    </location>
</feature>
<name>A0ABY5DJI4_9GAMM</name>
<sequence length="532" mass="59825">MDTSAQKPEFKNFGKLPKFSSIFSANYSSSKKGLKSPLAYYFLFYSNIFHNRPTLAMRVGVFFKHFQLLIINLLLVAFKGIFIHTLLKETCKLITASASLYNKIPTAILLFLSQGVLSFFQKWQQNRMFHNSTKVTFAHIVGCENHQLSSEDQDNKCLKAELHSTFFKLIMAICSIVITATTFYQLLTPILSLLIVLTAATTSIISLYLAKSIESHKNKIKKLTQDLNEKEHHSSQQAKYIHFQITNSEYAMQACKQVNALIITLSSDMFRVITLAVSAILVFTGQYHGLLLTLQIQSAQDAYKSICKYILTPALWGKFKGRLSKLNDFQRKQDLETPEGMCLNRPPTALVKYALIGLCFLGAFSAKTTFTLLIQLIQSSIALTPIHLGWLILPLYTLFCLTTRKVQRNEINAALVLVPALIFMGISSYLSLMSLTSLFIALPALKISGYALIILASSFAFEKTLFNPIYSLLAIILTYASQQFMQIFKVPLIATDKIFKTRLSGPPTPSYSCEHFINIQKEQTQGVSPVIN</sequence>
<dbReference type="EMBL" id="CP092900">
    <property type="protein sequence ID" value="UTC24688.1"/>
    <property type="molecule type" value="Genomic_DNA"/>
</dbReference>
<accession>A0ABY5DJI4</accession>
<protein>
    <recommendedName>
        <fullName evidence="4">ABC transmembrane type-1 domain-containing protein</fullName>
    </recommendedName>
</protein>
<keyword evidence="1" id="KW-0812">Transmembrane</keyword>
<feature type="transmembrane region" description="Helical" evidence="1">
    <location>
        <begin position="353"/>
        <end position="374"/>
    </location>
</feature>
<feature type="transmembrane region" description="Helical" evidence="1">
    <location>
        <begin position="99"/>
        <end position="120"/>
    </location>
</feature>
<organism evidence="2 3">
    <name type="scientific">Candidatus Comchoanobacter bicostacola</name>
    <dbReference type="NCBI Taxonomy" id="2919598"/>
    <lineage>
        <taxon>Bacteria</taxon>
        <taxon>Pseudomonadati</taxon>
        <taxon>Pseudomonadota</taxon>
        <taxon>Gammaproteobacteria</taxon>
        <taxon>Candidatus Comchoanobacterales</taxon>
        <taxon>Candidatus Comchoanobacteraceae</taxon>
        <taxon>Candidatus Comchoanobacter</taxon>
    </lineage>
</organism>
<dbReference type="RefSeq" id="WP_258568473.1">
    <property type="nucleotide sequence ID" value="NZ_CP092900.1"/>
</dbReference>